<protein>
    <submittedName>
        <fullName evidence="1">Uncharacterized protein</fullName>
    </submittedName>
</protein>
<proteinExistence type="predicted"/>
<reference evidence="1" key="2">
    <citation type="submission" date="2022-06" db="UniProtKB">
        <authorList>
            <consortium name="EnsemblMetazoa"/>
        </authorList>
    </citation>
    <scope>IDENTIFICATION</scope>
    <source>
        <strain evidence="1">PS312</strain>
    </source>
</reference>
<sequence length="70" mass="8252">MKEAERSIVSYVDKKKVQKVEMIKEQDKCTNRLSDDDHSEGEPLARFGSCKHLRSKIIEQRSEIRDHLDH</sequence>
<gene>
    <name evidence="1" type="primary">WBGene00274486</name>
</gene>
<name>A0A2A6CY10_PRIPA</name>
<evidence type="ECO:0000313" key="1">
    <source>
        <dbReference type="EnsemblMetazoa" id="PPA36117.1"/>
    </source>
</evidence>
<accession>A0A2A6CY10</accession>
<evidence type="ECO:0000313" key="2">
    <source>
        <dbReference type="Proteomes" id="UP000005239"/>
    </source>
</evidence>
<dbReference type="AlphaFoldDB" id="A0A2A6CY10"/>
<dbReference type="Proteomes" id="UP000005239">
    <property type="component" value="Unassembled WGS sequence"/>
</dbReference>
<keyword evidence="2" id="KW-1185">Reference proteome</keyword>
<reference evidence="2" key="1">
    <citation type="journal article" date="2008" name="Nat. Genet.">
        <title>The Pristionchus pacificus genome provides a unique perspective on nematode lifestyle and parasitism.</title>
        <authorList>
            <person name="Dieterich C."/>
            <person name="Clifton S.W."/>
            <person name="Schuster L.N."/>
            <person name="Chinwalla A."/>
            <person name="Delehaunty K."/>
            <person name="Dinkelacker I."/>
            <person name="Fulton L."/>
            <person name="Fulton R."/>
            <person name="Godfrey J."/>
            <person name="Minx P."/>
            <person name="Mitreva M."/>
            <person name="Roeseler W."/>
            <person name="Tian H."/>
            <person name="Witte H."/>
            <person name="Yang S.P."/>
            <person name="Wilson R.K."/>
            <person name="Sommer R.J."/>
        </authorList>
    </citation>
    <scope>NUCLEOTIDE SEQUENCE [LARGE SCALE GENOMIC DNA]</scope>
    <source>
        <strain evidence="2">PS312</strain>
    </source>
</reference>
<organism evidence="1 2">
    <name type="scientific">Pristionchus pacificus</name>
    <name type="common">Parasitic nematode worm</name>
    <dbReference type="NCBI Taxonomy" id="54126"/>
    <lineage>
        <taxon>Eukaryota</taxon>
        <taxon>Metazoa</taxon>
        <taxon>Ecdysozoa</taxon>
        <taxon>Nematoda</taxon>
        <taxon>Chromadorea</taxon>
        <taxon>Rhabditida</taxon>
        <taxon>Rhabditina</taxon>
        <taxon>Diplogasteromorpha</taxon>
        <taxon>Diplogasteroidea</taxon>
        <taxon>Neodiplogasteridae</taxon>
        <taxon>Pristionchus</taxon>
    </lineage>
</organism>
<accession>A0A8R1UMN5</accession>
<dbReference type="EnsemblMetazoa" id="PPA36117.1">
    <property type="protein sequence ID" value="PPA36117.1"/>
    <property type="gene ID" value="WBGene00274486"/>
</dbReference>